<accession>A0A5N6UVL6</accession>
<dbReference type="OrthoDB" id="10375468at2759"/>
<evidence type="ECO:0000313" key="2">
    <source>
        <dbReference type="Proteomes" id="UP000326950"/>
    </source>
</evidence>
<protein>
    <submittedName>
        <fullName evidence="1">Uncharacterized protein</fullName>
    </submittedName>
</protein>
<organism evidence="1 2">
    <name type="scientific">Aspergillus tamarii</name>
    <dbReference type="NCBI Taxonomy" id="41984"/>
    <lineage>
        <taxon>Eukaryota</taxon>
        <taxon>Fungi</taxon>
        <taxon>Dikarya</taxon>
        <taxon>Ascomycota</taxon>
        <taxon>Pezizomycotina</taxon>
        <taxon>Eurotiomycetes</taxon>
        <taxon>Eurotiomycetidae</taxon>
        <taxon>Eurotiales</taxon>
        <taxon>Aspergillaceae</taxon>
        <taxon>Aspergillus</taxon>
        <taxon>Aspergillus subgen. Circumdati</taxon>
    </lineage>
</organism>
<reference evidence="1 2" key="1">
    <citation type="submission" date="2019-04" db="EMBL/GenBank/DDBJ databases">
        <title>Friends and foes A comparative genomics study of 23 Aspergillus species from section Flavi.</title>
        <authorList>
            <consortium name="DOE Joint Genome Institute"/>
            <person name="Kjaerbolling I."/>
            <person name="Vesth T."/>
            <person name="Frisvad J.C."/>
            <person name="Nybo J.L."/>
            <person name="Theobald S."/>
            <person name="Kildgaard S."/>
            <person name="Isbrandt T."/>
            <person name="Kuo A."/>
            <person name="Sato A."/>
            <person name="Lyhne E.K."/>
            <person name="Kogle M.E."/>
            <person name="Wiebenga A."/>
            <person name="Kun R.S."/>
            <person name="Lubbers R.J."/>
            <person name="Makela M.R."/>
            <person name="Barry K."/>
            <person name="Chovatia M."/>
            <person name="Clum A."/>
            <person name="Daum C."/>
            <person name="Haridas S."/>
            <person name="He G."/>
            <person name="LaButti K."/>
            <person name="Lipzen A."/>
            <person name="Mondo S."/>
            <person name="Riley R."/>
            <person name="Salamov A."/>
            <person name="Simmons B.A."/>
            <person name="Magnuson J.K."/>
            <person name="Henrissat B."/>
            <person name="Mortensen U.H."/>
            <person name="Larsen T.O."/>
            <person name="Devries R.P."/>
            <person name="Grigoriev I.V."/>
            <person name="Machida M."/>
            <person name="Baker S.E."/>
            <person name="Andersen M.R."/>
        </authorList>
    </citation>
    <scope>NUCLEOTIDE SEQUENCE [LARGE SCALE GENOMIC DNA]</scope>
    <source>
        <strain evidence="1 2">CBS 117626</strain>
    </source>
</reference>
<dbReference type="EMBL" id="ML738625">
    <property type="protein sequence ID" value="KAE8162698.1"/>
    <property type="molecule type" value="Genomic_DNA"/>
</dbReference>
<evidence type="ECO:0000313" key="1">
    <source>
        <dbReference type="EMBL" id="KAE8162698.1"/>
    </source>
</evidence>
<proteinExistence type="predicted"/>
<keyword evidence="2" id="KW-1185">Reference proteome</keyword>
<dbReference type="Proteomes" id="UP000326950">
    <property type="component" value="Unassembled WGS sequence"/>
</dbReference>
<gene>
    <name evidence="1" type="ORF">BDV40DRAFT_264541</name>
</gene>
<name>A0A5N6UVL6_ASPTM</name>
<dbReference type="AlphaFoldDB" id="A0A5N6UVL6"/>
<sequence length="113" mass="13058">MVDVTKSNRPVGAVRFLWLLVRTSSMIQIMIHETQETTPRLIPSISWGYLTRLLFLPPFLSSVAKQVPGAFTFMGRGCERLWTLERPDPWYDCDHQVRDSFSITLTPHRQPAL</sequence>